<accession>A0A1I3V2I9</accession>
<sequence length="86" mass="9849">MTGIAEHTLQRALAFLRQERDAPIITSFRLAQGFRRDTGRVRDFRQVASRSRVTQQGAETPAGFDLPRCERLADHAPRRGLVLLYR</sequence>
<evidence type="ECO:0000313" key="1">
    <source>
        <dbReference type="EMBL" id="SFJ89455.1"/>
    </source>
</evidence>
<gene>
    <name evidence="1" type="ORF">SAMN05216275_113198</name>
</gene>
<reference evidence="2" key="1">
    <citation type="submission" date="2016-10" db="EMBL/GenBank/DDBJ databases">
        <authorList>
            <person name="Varghese N."/>
            <person name="Submissions S."/>
        </authorList>
    </citation>
    <scope>NUCLEOTIDE SEQUENCE [LARGE SCALE GENOMIC DNA]</scope>
    <source>
        <strain evidence="2">CGMCC 4.2126</strain>
    </source>
</reference>
<dbReference type="Proteomes" id="UP000199111">
    <property type="component" value="Unassembled WGS sequence"/>
</dbReference>
<dbReference type="AlphaFoldDB" id="A0A1I3V2I9"/>
<name>A0A1I3V2I9_9ACTN</name>
<keyword evidence="2" id="KW-1185">Reference proteome</keyword>
<organism evidence="1 2">
    <name type="scientific">Streptosporangium canum</name>
    <dbReference type="NCBI Taxonomy" id="324952"/>
    <lineage>
        <taxon>Bacteria</taxon>
        <taxon>Bacillati</taxon>
        <taxon>Actinomycetota</taxon>
        <taxon>Actinomycetes</taxon>
        <taxon>Streptosporangiales</taxon>
        <taxon>Streptosporangiaceae</taxon>
        <taxon>Streptosporangium</taxon>
    </lineage>
</organism>
<proteinExistence type="predicted"/>
<protein>
    <submittedName>
        <fullName evidence="1">Uncharacterized protein</fullName>
    </submittedName>
</protein>
<dbReference type="EMBL" id="FOQY01000013">
    <property type="protein sequence ID" value="SFJ89455.1"/>
    <property type="molecule type" value="Genomic_DNA"/>
</dbReference>
<evidence type="ECO:0000313" key="2">
    <source>
        <dbReference type="Proteomes" id="UP000199111"/>
    </source>
</evidence>